<dbReference type="InterPro" id="IPR036465">
    <property type="entry name" value="vWFA_dom_sf"/>
</dbReference>
<comment type="caution">
    <text evidence="2">The sequence shown here is derived from an EMBL/GenBank/DDBJ whole genome shotgun (WGS) entry which is preliminary data.</text>
</comment>
<dbReference type="InterPro" id="IPR002035">
    <property type="entry name" value="VWF_A"/>
</dbReference>
<feature type="domain" description="VWFA" evidence="1">
    <location>
        <begin position="52"/>
        <end position="238"/>
    </location>
</feature>
<evidence type="ECO:0000313" key="2">
    <source>
        <dbReference type="EMBL" id="OAQ73605.1"/>
    </source>
</evidence>
<dbReference type="PANTHER" id="PTHR10579:SF156">
    <property type="entry name" value="VWFA DOMAIN-CONTAINING PROTEIN"/>
    <property type="match status" value="1"/>
</dbReference>
<dbReference type="AlphaFoldDB" id="A0A179G737"/>
<dbReference type="PANTHER" id="PTHR10579">
    <property type="entry name" value="CALCIUM-ACTIVATED CHLORIDE CHANNEL REGULATOR"/>
    <property type="match status" value="1"/>
</dbReference>
<dbReference type="Gene3D" id="3.40.50.410">
    <property type="entry name" value="von Willebrand factor, type A domain"/>
    <property type="match status" value="1"/>
</dbReference>
<accession>A0A179G737</accession>
<evidence type="ECO:0000259" key="1">
    <source>
        <dbReference type="PROSITE" id="PS50234"/>
    </source>
</evidence>
<gene>
    <name evidence="2" type="ORF">VFPPC_13037</name>
</gene>
<keyword evidence="3" id="KW-1185">Reference proteome</keyword>
<dbReference type="Proteomes" id="UP000078397">
    <property type="component" value="Unassembled WGS sequence"/>
</dbReference>
<dbReference type="InterPro" id="IPR036844">
    <property type="entry name" value="Hint_dom_sf"/>
</dbReference>
<reference evidence="2 3" key="1">
    <citation type="journal article" date="2016" name="PLoS Pathog.">
        <title>Biosynthesis of antibiotic leucinostatins in bio-control fungus Purpureocillium lilacinum and their inhibition on phytophthora revealed by genome mining.</title>
        <authorList>
            <person name="Wang G."/>
            <person name="Liu Z."/>
            <person name="Lin R."/>
            <person name="Li E."/>
            <person name="Mao Z."/>
            <person name="Ling J."/>
            <person name="Yang Y."/>
            <person name="Yin W.B."/>
            <person name="Xie B."/>
        </authorList>
    </citation>
    <scope>NUCLEOTIDE SEQUENCE [LARGE SCALE GENOMIC DNA]</scope>
    <source>
        <strain evidence="2">170</strain>
    </source>
</reference>
<sequence length="734" mass="79976">MRVPIRNADQPNGPGPDSAALQLHPVPSRESVVVKVIPPRTPAAQIEHVPCDIVLVIDVSTSMEDDAPVPGENEKTGLTVLDLTKHAALTIIETLNDKDRLGIVSFSTKSTIVQTLTYMDIDKKEEARKKIKALEPNGSTNLWHGIHDGIRVFTESLKIGNVGAMMVLTDGMPNHMCPPQGYIPKLKTLPPLPASIHTFGFGYGLRSGLLKSLAEFGHGNYAFIPDAGMIGTVFVHAVANLQATFATGATLTLTYPKSMELQEVGEQTVVKQQPEEAGSRSRGQTTLKIPLGNLQFGQSRDVFLRVTEPSLEHAVGRLDQAPVVTASLSYTKAKIHGPNILSSPVVIATGASILETSSMSSAEVAYHESRAEICNFLSSIFPLGTDAEHRPNLGRHDQYKKQLVKLISEIPAKDFDDEKNLSLMQDLSGPEPQGQISLAINDIKFLQKWGVHYLPSYCNAHSRQICNSFKDPGALQYGTDSPLFIACRDRLNDTFDNLPPPEPTARRSYGGYSNSASYYAPVNMSRYRNASGVCFAGSTPVELGSGRMVHIRRLRRGMKVRTPTGIRKVAMVLKTPVQEETLCRVGSLLVTPWHPISLDGKNWDFPAFLAEGSVRYTGSVYSVMLQRDSNSRSHALRVSGTWGVTLGHGLTTGNDARAHHFFGDYNRVGKSLIQLGVDKFGVVEGRGVDRDNTSGLVRGFKGAAQSRSMDMDYSGVPLRSIVMRMAQHVGVDSA</sequence>
<dbReference type="Pfam" id="PF14624">
    <property type="entry name" value="Vwaint"/>
    <property type="match status" value="1"/>
</dbReference>
<dbReference type="SMART" id="SM00327">
    <property type="entry name" value="VWA"/>
    <property type="match status" value="1"/>
</dbReference>
<organism evidence="2 3">
    <name type="scientific">Pochonia chlamydosporia 170</name>
    <dbReference type="NCBI Taxonomy" id="1380566"/>
    <lineage>
        <taxon>Eukaryota</taxon>
        <taxon>Fungi</taxon>
        <taxon>Dikarya</taxon>
        <taxon>Ascomycota</taxon>
        <taxon>Pezizomycotina</taxon>
        <taxon>Sordariomycetes</taxon>
        <taxon>Hypocreomycetidae</taxon>
        <taxon>Hypocreales</taxon>
        <taxon>Clavicipitaceae</taxon>
        <taxon>Pochonia</taxon>
    </lineage>
</organism>
<dbReference type="EMBL" id="LSBJ02000001">
    <property type="protein sequence ID" value="OAQ73605.1"/>
    <property type="molecule type" value="Genomic_DNA"/>
</dbReference>
<dbReference type="InterPro" id="IPR032838">
    <property type="entry name" value="Vwaint_dom"/>
</dbReference>
<dbReference type="GeneID" id="28854808"/>
<evidence type="ECO:0000313" key="3">
    <source>
        <dbReference type="Proteomes" id="UP000078397"/>
    </source>
</evidence>
<dbReference type="Pfam" id="PF00092">
    <property type="entry name" value="VWA"/>
    <property type="match status" value="1"/>
</dbReference>
<dbReference type="OrthoDB" id="10264538at2759"/>
<dbReference type="PROSITE" id="PS50234">
    <property type="entry name" value="VWFA"/>
    <property type="match status" value="1"/>
</dbReference>
<dbReference type="InterPro" id="IPR051266">
    <property type="entry name" value="CLCR"/>
</dbReference>
<dbReference type="KEGG" id="pchm:VFPPC_13037"/>
<dbReference type="SUPFAM" id="SSF51294">
    <property type="entry name" value="Hedgehog/intein (Hint) domain"/>
    <property type="match status" value="1"/>
</dbReference>
<dbReference type="RefSeq" id="XP_018149688.1">
    <property type="nucleotide sequence ID" value="XM_018290814.1"/>
</dbReference>
<protein>
    <submittedName>
        <fullName evidence="2">U-box domain-containing protein</fullName>
    </submittedName>
</protein>
<dbReference type="InterPro" id="IPR039510">
    <property type="entry name" value="Vint_dom"/>
</dbReference>
<proteinExistence type="predicted"/>
<name>A0A179G737_METCM</name>
<dbReference type="STRING" id="1380566.A0A179G737"/>
<dbReference type="Pfam" id="PF14623">
    <property type="entry name" value="Vint"/>
    <property type="match status" value="1"/>
</dbReference>
<dbReference type="SUPFAM" id="SSF53300">
    <property type="entry name" value="vWA-like"/>
    <property type="match status" value="1"/>
</dbReference>